<evidence type="ECO:0000313" key="3">
    <source>
        <dbReference type="EMBL" id="QDU32823.1"/>
    </source>
</evidence>
<name>A0A517YRG9_9BACT</name>
<dbReference type="KEGG" id="pcor:KS4_08590"/>
<sequence length="381" mass="43180">MSQSQSCSRSQKVSSDTPSTEADSEPSNNTTPLPAEDHAAHTAPDVPPELNTGHFGSHLEPIIKQTLSPNLGDIHWFRTDWQRGGALTGFSTWTTPDKQSHDVVIKLPVPPCERHWLAHLQAYADQNPTEPPIAPRLFAHGESLGSHDLSYVVIQRLPHGPLNHKWQGHEFDLLTDVASRFYKATANHPLLGEPLHRDWRQVFSLAQKHVKNHSLPKQLEKRWAKVFKKTKKKLPEWIKIWDDRPINGWNHGDLHLRNVLTFNPPPSQTTPPASNQNKSIANTFSGAVLIDFAEVRVGHWTEDAVYFEHLYWAARDRLQGRKLCKMIAHARKLAGFTLDPHWPRFAQTKRNLLAMSTPAMLQHDGGFHHLQACLEVLEANV</sequence>
<dbReference type="InterPro" id="IPR011009">
    <property type="entry name" value="Kinase-like_dom_sf"/>
</dbReference>
<dbReference type="OrthoDB" id="5392197at2"/>
<dbReference type="SUPFAM" id="SSF56112">
    <property type="entry name" value="Protein kinase-like (PK-like)"/>
    <property type="match status" value="1"/>
</dbReference>
<proteinExistence type="predicted"/>
<feature type="domain" description="Aminoglycoside phosphotransferase" evidence="2">
    <location>
        <begin position="112"/>
        <end position="261"/>
    </location>
</feature>
<dbReference type="InterPro" id="IPR002575">
    <property type="entry name" value="Aminoglycoside_PTrfase"/>
</dbReference>
<evidence type="ECO:0000256" key="1">
    <source>
        <dbReference type="SAM" id="MobiDB-lite"/>
    </source>
</evidence>
<accession>A0A517YRG9</accession>
<feature type="compositionally biased region" description="Polar residues" evidence="1">
    <location>
        <begin position="16"/>
        <end position="32"/>
    </location>
</feature>
<dbReference type="RefSeq" id="WP_145074991.1">
    <property type="nucleotide sequence ID" value="NZ_CP036425.1"/>
</dbReference>
<evidence type="ECO:0000259" key="2">
    <source>
        <dbReference type="Pfam" id="PF01636"/>
    </source>
</evidence>
<dbReference type="Proteomes" id="UP000317369">
    <property type="component" value="Chromosome"/>
</dbReference>
<dbReference type="Pfam" id="PF01636">
    <property type="entry name" value="APH"/>
    <property type="match status" value="1"/>
</dbReference>
<dbReference type="EMBL" id="CP036425">
    <property type="protein sequence ID" value="QDU32823.1"/>
    <property type="molecule type" value="Genomic_DNA"/>
</dbReference>
<organism evidence="3 4">
    <name type="scientific">Poriferisphaera corsica</name>
    <dbReference type="NCBI Taxonomy" id="2528020"/>
    <lineage>
        <taxon>Bacteria</taxon>
        <taxon>Pseudomonadati</taxon>
        <taxon>Planctomycetota</taxon>
        <taxon>Phycisphaerae</taxon>
        <taxon>Phycisphaerales</taxon>
        <taxon>Phycisphaeraceae</taxon>
        <taxon>Poriferisphaera</taxon>
    </lineage>
</organism>
<reference evidence="3 4" key="1">
    <citation type="submission" date="2019-02" db="EMBL/GenBank/DDBJ databases">
        <title>Deep-cultivation of Planctomycetes and their phenomic and genomic characterization uncovers novel biology.</title>
        <authorList>
            <person name="Wiegand S."/>
            <person name="Jogler M."/>
            <person name="Boedeker C."/>
            <person name="Pinto D."/>
            <person name="Vollmers J."/>
            <person name="Rivas-Marin E."/>
            <person name="Kohn T."/>
            <person name="Peeters S.H."/>
            <person name="Heuer A."/>
            <person name="Rast P."/>
            <person name="Oberbeckmann S."/>
            <person name="Bunk B."/>
            <person name="Jeske O."/>
            <person name="Meyerdierks A."/>
            <person name="Storesund J.E."/>
            <person name="Kallscheuer N."/>
            <person name="Luecker S."/>
            <person name="Lage O.M."/>
            <person name="Pohl T."/>
            <person name="Merkel B.J."/>
            <person name="Hornburger P."/>
            <person name="Mueller R.-W."/>
            <person name="Bruemmer F."/>
            <person name="Labrenz M."/>
            <person name="Spormann A.M."/>
            <person name="Op den Camp H."/>
            <person name="Overmann J."/>
            <person name="Amann R."/>
            <person name="Jetten M.S.M."/>
            <person name="Mascher T."/>
            <person name="Medema M.H."/>
            <person name="Devos D.P."/>
            <person name="Kaster A.-K."/>
            <person name="Ovreas L."/>
            <person name="Rohde M."/>
            <person name="Galperin M.Y."/>
            <person name="Jogler C."/>
        </authorList>
    </citation>
    <scope>NUCLEOTIDE SEQUENCE [LARGE SCALE GENOMIC DNA]</scope>
    <source>
        <strain evidence="3 4">KS4</strain>
    </source>
</reference>
<evidence type="ECO:0000313" key="4">
    <source>
        <dbReference type="Proteomes" id="UP000317369"/>
    </source>
</evidence>
<feature type="compositionally biased region" description="Low complexity" evidence="1">
    <location>
        <begin position="1"/>
        <end position="15"/>
    </location>
</feature>
<feature type="region of interest" description="Disordered" evidence="1">
    <location>
        <begin position="1"/>
        <end position="56"/>
    </location>
</feature>
<dbReference type="AlphaFoldDB" id="A0A517YRG9"/>
<gene>
    <name evidence="3" type="ORF">KS4_08590</name>
</gene>
<keyword evidence="4" id="KW-1185">Reference proteome</keyword>
<protein>
    <recommendedName>
        <fullName evidence="2">Aminoglycoside phosphotransferase domain-containing protein</fullName>
    </recommendedName>
</protein>